<keyword evidence="2" id="KW-1185">Reference proteome</keyword>
<protein>
    <submittedName>
        <fullName evidence="3">Uncharacterized protein</fullName>
    </submittedName>
</protein>
<evidence type="ECO:0000313" key="3">
    <source>
        <dbReference type="WBParaSite" id="MBELARI_LOCUS11644.2"/>
    </source>
</evidence>
<reference evidence="3" key="1">
    <citation type="submission" date="2024-02" db="UniProtKB">
        <authorList>
            <consortium name="WormBaseParasite"/>
        </authorList>
    </citation>
    <scope>IDENTIFICATION</scope>
</reference>
<organism evidence="2 3">
    <name type="scientific">Mesorhabditis belari</name>
    <dbReference type="NCBI Taxonomy" id="2138241"/>
    <lineage>
        <taxon>Eukaryota</taxon>
        <taxon>Metazoa</taxon>
        <taxon>Ecdysozoa</taxon>
        <taxon>Nematoda</taxon>
        <taxon>Chromadorea</taxon>
        <taxon>Rhabditida</taxon>
        <taxon>Rhabditina</taxon>
        <taxon>Rhabditomorpha</taxon>
        <taxon>Rhabditoidea</taxon>
        <taxon>Rhabditidae</taxon>
        <taxon>Mesorhabditinae</taxon>
        <taxon>Mesorhabditis</taxon>
    </lineage>
</organism>
<evidence type="ECO:0000313" key="2">
    <source>
        <dbReference type="Proteomes" id="UP000887575"/>
    </source>
</evidence>
<feature type="region of interest" description="Disordered" evidence="1">
    <location>
        <begin position="161"/>
        <end position="280"/>
    </location>
</feature>
<evidence type="ECO:0000256" key="1">
    <source>
        <dbReference type="SAM" id="MobiDB-lite"/>
    </source>
</evidence>
<feature type="compositionally biased region" description="Basic and acidic residues" evidence="1">
    <location>
        <begin position="249"/>
        <end position="265"/>
    </location>
</feature>
<proteinExistence type="predicted"/>
<name>A0AAF3ECH4_9BILA</name>
<sequence>MSDDQPVIKIRLSGTHCCESEEKVAHCERCVAAHGNSSSPSTIAPSPEPSPIVTPRERKTPVALTSCVRIMRLISSNVATRNMERNAGSFEDSTRHESRMSFDEPQELDYSSNGNERDHIEEHQYHGEQVHEENHNHYKQEQYHYDPEPEPVHEEVIQEDHLDDFKRSQVRDEGEQEEKEEKEEIAEEEVALEEEHVNEPIDEKAEENEAREESIDHQENHSVSEAIIEFGDEKEEEAAHHYPQQNYQEHVHISQESEIHEKQNENKTPSPPPSKGKIVNDFKFEESKPAIKEDQGEKDIKRGTVKGLINMWNNPDELTKGQNAMLFRSKVKISIKPFSKEVEITSNQPVAYRIPYGVAGSEKPRRQCATIGANDRERVVFSNF</sequence>
<feature type="compositionally biased region" description="Basic and acidic residues" evidence="1">
    <location>
        <begin position="161"/>
        <end position="173"/>
    </location>
</feature>
<feature type="compositionally biased region" description="Polar residues" evidence="1">
    <location>
        <begin position="35"/>
        <end position="44"/>
    </location>
</feature>
<feature type="compositionally biased region" description="Basic and acidic residues" evidence="1">
    <location>
        <begin position="193"/>
        <end position="222"/>
    </location>
</feature>
<dbReference type="AlphaFoldDB" id="A0AAF3ECH4"/>
<feature type="compositionally biased region" description="Acidic residues" evidence="1">
    <location>
        <begin position="174"/>
        <end position="192"/>
    </location>
</feature>
<dbReference type="WBParaSite" id="MBELARI_LOCUS11644.2">
    <property type="protein sequence ID" value="MBELARI_LOCUS11644.2"/>
    <property type="gene ID" value="MBELARI_LOCUS11644"/>
</dbReference>
<feature type="compositionally biased region" description="Basic and acidic residues" evidence="1">
    <location>
        <begin position="92"/>
        <end position="102"/>
    </location>
</feature>
<accession>A0AAF3ECH4</accession>
<dbReference type="Proteomes" id="UP000887575">
    <property type="component" value="Unassembled WGS sequence"/>
</dbReference>
<feature type="region of interest" description="Disordered" evidence="1">
    <location>
        <begin position="34"/>
        <end position="59"/>
    </location>
</feature>
<feature type="region of interest" description="Disordered" evidence="1">
    <location>
        <begin position="84"/>
        <end position="114"/>
    </location>
</feature>